<keyword evidence="3" id="KW-0949">S-adenosyl-L-methionine</keyword>
<dbReference type="GO" id="GO:0000049">
    <property type="term" value="F:tRNA binding"/>
    <property type="evidence" value="ECO:0007669"/>
    <property type="project" value="TreeGrafter"/>
</dbReference>
<evidence type="ECO:0000313" key="7">
    <source>
        <dbReference type="Proteomes" id="UP000271162"/>
    </source>
</evidence>
<protein>
    <submittedName>
        <fullName evidence="8">SAM-dependent MTase TRM10-type domain-containing protein</fullName>
    </submittedName>
</protein>
<dbReference type="PANTHER" id="PTHR13563">
    <property type="entry name" value="TRNA (GUANINE-9-) METHYLTRANSFERASE"/>
    <property type="match status" value="1"/>
</dbReference>
<proteinExistence type="predicted"/>
<dbReference type="GO" id="GO:0008168">
    <property type="term" value="F:methyltransferase activity"/>
    <property type="evidence" value="ECO:0007669"/>
    <property type="project" value="UniProtKB-KW"/>
</dbReference>
<reference evidence="8" key="1">
    <citation type="submission" date="2017-02" db="UniProtKB">
        <authorList>
            <consortium name="WormBaseParasite"/>
        </authorList>
    </citation>
    <scope>IDENTIFICATION</scope>
</reference>
<sequence>MRRVQLVSHRILRFRRFCSTLPPANVDDVNLKSYLPSEDFLKQYVRRPSHRDKLTTLLSEVQTFLEMFGKDSLPEFDDSLWKTYFGTWSADDRDIDNMYGSRLLSLQRCDEELPKLLVDCRFMSEYSSAVQSKFAKQIQSLHDSNWTSRLPFNISIVNFRPDNHLAEIAKRQFLFHYGPPSSVNSSSFRRHPMAPAITTKAVQEAAECDRSDIMYISWRATQFLPDVAPSNVRAVVLCASTDFQPWSSSVSAAKKDGIDAYRLPLERYARFDNKSKYLPLSAVSSILRSYFRREDLGVSIRETVERQPKSARSVEQNEIELFEQYKCVIREAVAKAEAAASYEIYKKRDRTHSLPKKPKVHRYSREERRVMREKLQAEQS</sequence>
<keyword evidence="1" id="KW-0489">Methyltransferase</keyword>
<organism evidence="8">
    <name type="scientific">Nippostrongylus brasiliensis</name>
    <name type="common">Rat hookworm</name>
    <dbReference type="NCBI Taxonomy" id="27835"/>
    <lineage>
        <taxon>Eukaryota</taxon>
        <taxon>Metazoa</taxon>
        <taxon>Ecdysozoa</taxon>
        <taxon>Nematoda</taxon>
        <taxon>Chromadorea</taxon>
        <taxon>Rhabditida</taxon>
        <taxon>Rhabditina</taxon>
        <taxon>Rhabditomorpha</taxon>
        <taxon>Strongyloidea</taxon>
        <taxon>Heligmosomidae</taxon>
        <taxon>Nippostrongylus</taxon>
    </lineage>
</organism>
<dbReference type="Gene3D" id="3.40.1280.30">
    <property type="match status" value="1"/>
</dbReference>
<dbReference type="EMBL" id="UYSL01024415">
    <property type="protein sequence ID" value="VDL83451.1"/>
    <property type="molecule type" value="Genomic_DNA"/>
</dbReference>
<feature type="compositionally biased region" description="Basic residues" evidence="4">
    <location>
        <begin position="348"/>
        <end position="362"/>
    </location>
</feature>
<evidence type="ECO:0000313" key="6">
    <source>
        <dbReference type="EMBL" id="VDL83451.1"/>
    </source>
</evidence>
<keyword evidence="7" id="KW-1185">Reference proteome</keyword>
<dbReference type="InterPro" id="IPR038459">
    <property type="entry name" value="MT_TRM10-typ_sf"/>
</dbReference>
<feature type="region of interest" description="Disordered" evidence="4">
    <location>
        <begin position="348"/>
        <end position="380"/>
    </location>
</feature>
<evidence type="ECO:0000256" key="2">
    <source>
        <dbReference type="ARBA" id="ARBA00022679"/>
    </source>
</evidence>
<evidence type="ECO:0000313" key="8">
    <source>
        <dbReference type="WBParaSite" id="NBR_0001971401-mRNA-1"/>
    </source>
</evidence>
<dbReference type="GO" id="GO:0005739">
    <property type="term" value="C:mitochondrion"/>
    <property type="evidence" value="ECO:0007669"/>
    <property type="project" value="TreeGrafter"/>
</dbReference>
<dbReference type="PROSITE" id="PS51675">
    <property type="entry name" value="SAM_MT_TRM10"/>
    <property type="match status" value="1"/>
</dbReference>
<dbReference type="PANTHER" id="PTHR13563:SF5">
    <property type="entry name" value="TRNA METHYLTRANSFERASE 10 HOMOLOG C"/>
    <property type="match status" value="1"/>
</dbReference>
<accession>A0A0N4YR42</accession>
<dbReference type="InterPro" id="IPR007356">
    <property type="entry name" value="tRNA_m1G_MeTrfase_euk"/>
</dbReference>
<evidence type="ECO:0000256" key="3">
    <source>
        <dbReference type="ARBA" id="ARBA00022691"/>
    </source>
</evidence>
<dbReference type="Proteomes" id="UP000271162">
    <property type="component" value="Unassembled WGS sequence"/>
</dbReference>
<evidence type="ECO:0000259" key="5">
    <source>
        <dbReference type="PROSITE" id="PS51675"/>
    </source>
</evidence>
<dbReference type="GO" id="GO:0032259">
    <property type="term" value="P:methylation"/>
    <property type="evidence" value="ECO:0007669"/>
    <property type="project" value="UniProtKB-KW"/>
</dbReference>
<dbReference type="GO" id="GO:0005654">
    <property type="term" value="C:nucleoplasm"/>
    <property type="evidence" value="ECO:0007669"/>
    <property type="project" value="TreeGrafter"/>
</dbReference>
<evidence type="ECO:0000256" key="4">
    <source>
        <dbReference type="SAM" id="MobiDB-lite"/>
    </source>
</evidence>
<gene>
    <name evidence="6" type="ORF">NBR_LOCUS19715</name>
</gene>
<dbReference type="GO" id="GO:0070131">
    <property type="term" value="P:positive regulation of mitochondrial translation"/>
    <property type="evidence" value="ECO:0007669"/>
    <property type="project" value="TreeGrafter"/>
</dbReference>
<dbReference type="GO" id="GO:0097745">
    <property type="term" value="P:mitochondrial tRNA 5'-end processing"/>
    <property type="evidence" value="ECO:0007669"/>
    <property type="project" value="TreeGrafter"/>
</dbReference>
<keyword evidence="2" id="KW-0808">Transferase</keyword>
<dbReference type="WBParaSite" id="NBR_0001971401-mRNA-1">
    <property type="protein sequence ID" value="NBR_0001971401-mRNA-1"/>
    <property type="gene ID" value="NBR_0001971401"/>
</dbReference>
<dbReference type="STRING" id="27835.A0A0N4YR42"/>
<dbReference type="AlphaFoldDB" id="A0A0N4YR42"/>
<feature type="compositionally biased region" description="Basic and acidic residues" evidence="4">
    <location>
        <begin position="363"/>
        <end position="380"/>
    </location>
</feature>
<feature type="domain" description="SAM-dependent MTase TRM10-type" evidence="5">
    <location>
        <begin position="99"/>
        <end position="311"/>
    </location>
</feature>
<dbReference type="InterPro" id="IPR028564">
    <property type="entry name" value="MT_TRM10-typ"/>
</dbReference>
<evidence type="ECO:0000256" key="1">
    <source>
        <dbReference type="ARBA" id="ARBA00022603"/>
    </source>
</evidence>
<reference evidence="6 7" key="2">
    <citation type="submission" date="2018-11" db="EMBL/GenBank/DDBJ databases">
        <authorList>
            <consortium name="Pathogen Informatics"/>
        </authorList>
    </citation>
    <scope>NUCLEOTIDE SEQUENCE [LARGE SCALE GENOMIC DNA]</scope>
</reference>
<name>A0A0N4YR42_NIPBR</name>